<keyword evidence="8" id="KW-0539">Nucleus</keyword>
<organism evidence="12 13">
    <name type="scientific">Ignelater luminosus</name>
    <name type="common">Cucubano</name>
    <name type="synonym">Pyrophorus luminosus</name>
    <dbReference type="NCBI Taxonomy" id="2038154"/>
    <lineage>
        <taxon>Eukaryota</taxon>
        <taxon>Metazoa</taxon>
        <taxon>Ecdysozoa</taxon>
        <taxon>Arthropoda</taxon>
        <taxon>Hexapoda</taxon>
        <taxon>Insecta</taxon>
        <taxon>Pterygota</taxon>
        <taxon>Neoptera</taxon>
        <taxon>Endopterygota</taxon>
        <taxon>Coleoptera</taxon>
        <taxon>Polyphaga</taxon>
        <taxon>Elateriformia</taxon>
        <taxon>Elateroidea</taxon>
        <taxon>Elateridae</taxon>
        <taxon>Agrypninae</taxon>
        <taxon>Pyrophorini</taxon>
        <taxon>Ignelater</taxon>
    </lineage>
</organism>
<proteinExistence type="inferred from homology"/>
<evidence type="ECO:0008006" key="14">
    <source>
        <dbReference type="Google" id="ProtNLM"/>
    </source>
</evidence>
<gene>
    <name evidence="12" type="ORF">ILUMI_26697</name>
</gene>
<comment type="caution">
    <text evidence="12">The sequence shown here is derived from an EMBL/GenBank/DDBJ whole genome shotgun (WGS) entry which is preliminary data.</text>
</comment>
<dbReference type="GO" id="GO:0010499">
    <property type="term" value="P:proteasomal ubiquitin-independent protein catabolic process"/>
    <property type="evidence" value="ECO:0007669"/>
    <property type="project" value="TreeGrafter"/>
</dbReference>
<reference evidence="12" key="1">
    <citation type="submission" date="2019-08" db="EMBL/GenBank/DDBJ databases">
        <title>The genome of the North American firefly Photinus pyralis.</title>
        <authorList>
            <consortium name="Photinus pyralis genome working group"/>
            <person name="Fallon T.R."/>
            <person name="Sander Lower S.E."/>
            <person name="Weng J.-K."/>
        </authorList>
    </citation>
    <scope>NUCLEOTIDE SEQUENCE</scope>
    <source>
        <strain evidence="12">TRF0915ILg1</strain>
        <tissue evidence="12">Whole body</tissue>
    </source>
</reference>
<comment type="similarity">
    <text evidence="3">Belongs to the BLM10 family.</text>
</comment>
<dbReference type="SUPFAM" id="SSF48371">
    <property type="entry name" value="ARM repeat"/>
    <property type="match status" value="2"/>
</dbReference>
<evidence type="ECO:0000256" key="3">
    <source>
        <dbReference type="ARBA" id="ARBA00005739"/>
    </source>
</evidence>
<dbReference type="GO" id="GO:0005829">
    <property type="term" value="C:cytosol"/>
    <property type="evidence" value="ECO:0007669"/>
    <property type="project" value="TreeGrafter"/>
</dbReference>
<dbReference type="InterPro" id="IPR032430">
    <property type="entry name" value="Blm10_mid"/>
</dbReference>
<dbReference type="InterPro" id="IPR035309">
    <property type="entry name" value="PSME4"/>
</dbReference>
<evidence type="ECO:0000256" key="6">
    <source>
        <dbReference type="ARBA" id="ARBA00022763"/>
    </source>
</evidence>
<dbReference type="InterPro" id="IPR016024">
    <property type="entry name" value="ARM-type_fold"/>
</dbReference>
<sequence length="1829" mass="211778">MEEADKEERFKILGFKPQKENVYNKLLPYAEKLDEESNRLFNDIKTNLIKSVLAREMRPGCMVWTSRLNKYTKIYGLKFSKEDHIALVKLYYELVTIPNLEPTRINKFGSTLHFLLKKKLLSPKDLQLDWRPLYDLCIRVMEKSKTDIGMYRYFSSLEGIIESLIRICRIYFRVEVTRDILDEFRPKLCPYGSSDIASAIEYLELFLPIITKPEEKHLGYELWLEELMHLWEVCHNASLWENHLTWLMARLASYNTGRVNWEPYIPIMFVRFRRALHLPVSYRQRQSGKQYKIDASAMAIWIVCCLGGSSDTAFYHLEKFMQTLETYYHPANIGKWTPRVRELLKKLTFYFVQRVHCERFKKFTWELQTPDHFKLTDADIERFVNIMKPCLEQAMFSRQGNHDVAHALQYMAALRPDIIVPIVLDKLYASMDSLTEPHKLTSSMICTMSVARFMVRGAKSNYPEGPTHVFPLLTSLLPGIDPNDIRKCLMTFNLISHFSNLAPLVDSSDASKYYNDLTEEEHAICEASAGLEDFILQFFDRICAWVESNSLEFTRLEQSDNEHKSKLESVSETALFSVITSLLYQCSPEIYTAALKKVHNFATNRILESKISGKLVAILCACFAKTNPKETMKLFLPDLCNTIERLLGDDDEILKEEQLNDELLYNLLLLSEILDGHSELLNYMDRLNRILDRTLHMNSTQGSRLAAHMLNLIMTSLSFTQPIEYRSCNRPYSTPIKDFFTVREWAEPGNIANLNITWYEPGKAEIDCVQQLLNKYLVPELEILDKYSKGEVALDRKELRRHLRIVSAILGCQSVLPQWREPAIQLVDSVLEPWAFELVIGGPKTVTMSDGRNVRKVIADTLHNVQKKVLEIDEGDTKSIFNIVYIYDILLFNKFRGRDFESHWKNFHMVKKVLEDRLHQNKSHLRYTLIDRVMLHQEFRNESRTCSFTETHKQIILDLFELSVSHYSEVRITAQNKLFATIATFPYSYRVLIPHIKEILQIDTTEHHEKFKGCLFILLGSKNTPIATRHDWNLIKELWPLIIKSKPSEKPSIVNLMNALTDAIRRFPTISIKFELSNKCITAAYNFAKVIPAVVLDNFQSVIDSGPKMLQEENERKVRAYNEAVNSLLDACVKGNLHWRYNSMALSFIKDMVHADVKYNPQVVRFFLNALINDSLEIRKIALRVFLFILLQNKPKYKKIVIDPYSFSNLKEKSTVAPGIRSDNQWLLYNSKTAPKNSHEWNQSRYLHRRDYGYYAWPKVLEVYAPSDEQPAFANRLANLSEQEKEIVEFFNEKTVGILIKFLSMEEKKGKDQFSGFRYLVFKNLFKVFEDHFLHLFIPHLEKLTSDNQEQSQRCAAEIIGGIIRGSKHWSFDKVDKLWTVLIPILRTAFSNMSAETLGDWGICFAMALDSRDPNRHHWLLEFLMDNPLSEQTSFIGCCRIYILQSALNQQSWRNAELISRLLDYLKGHLAHPFQNVREKISSCLTVIFSEDIGFSNGNAVSCPKVGDFFIHVMPKLNHFYESTIDTMRKIEENTVDTASQKLKLISLNSNGDKDEAIRLFKTVAKYITGSVTRMNYAAVPEHYELLPLACVLQSNETDDELTTVCSNVLAVMGHTLILEQYVPAALAAIKKVAECPFWSARAVIAEFIPVLVFHNFATIIIHQDWVLEIQRIVLTLLEDAQPEVRIKAGEILSGFLHCHFVPDPSALLMEFKAKSRTKLKNRNFNKNIPGSNSQVNNNRAIQIRHAGVLGMCAFVSCHPYDVPEYLSDIFLELGKHLNDPQPIPTTIRQTLGDFKRTHHDNWDVHKLKFTEEELCLLSDLTVPPSYYA</sequence>
<dbReference type="InterPro" id="IPR011989">
    <property type="entry name" value="ARM-like"/>
</dbReference>
<keyword evidence="6" id="KW-0227">DNA damage</keyword>
<evidence type="ECO:0000256" key="8">
    <source>
        <dbReference type="ARBA" id="ARBA00023242"/>
    </source>
</evidence>
<accession>A0A8K0C442</accession>
<dbReference type="Pfam" id="PF23096">
    <property type="entry name" value="HEAT_PSME4"/>
    <property type="match status" value="1"/>
</dbReference>
<dbReference type="Proteomes" id="UP000801492">
    <property type="component" value="Unassembled WGS sequence"/>
</dbReference>
<evidence type="ECO:0000256" key="7">
    <source>
        <dbReference type="ARBA" id="ARBA00023204"/>
    </source>
</evidence>
<dbReference type="GO" id="GO:0016607">
    <property type="term" value="C:nuclear speck"/>
    <property type="evidence" value="ECO:0007669"/>
    <property type="project" value="UniProtKB-SubCell"/>
</dbReference>
<dbReference type="PANTHER" id="PTHR32170">
    <property type="entry name" value="PROTEASOME ACTIVATOR COMPLEX SUBUNIT 4"/>
    <property type="match status" value="1"/>
</dbReference>
<feature type="domain" description="Proteasome activator complex subunit 4-like HEAT repeat-like" evidence="11">
    <location>
        <begin position="1162"/>
        <end position="1446"/>
    </location>
</feature>
<feature type="domain" description="Proteasome activator complex subunit 4 C-terminal" evidence="9">
    <location>
        <begin position="1745"/>
        <end position="1829"/>
    </location>
</feature>
<dbReference type="OrthoDB" id="17907at2759"/>
<dbReference type="PANTHER" id="PTHR32170:SF3">
    <property type="entry name" value="PROTEASOME ACTIVATOR COMPLEX SUBUNIT 4"/>
    <property type="match status" value="1"/>
</dbReference>
<keyword evidence="7" id="KW-0234">DNA repair</keyword>
<dbReference type="GO" id="GO:0006281">
    <property type="term" value="P:DNA repair"/>
    <property type="evidence" value="ECO:0007669"/>
    <property type="project" value="UniProtKB-KW"/>
</dbReference>
<dbReference type="Gene3D" id="1.25.10.10">
    <property type="entry name" value="Leucine-rich Repeat Variant"/>
    <property type="match status" value="1"/>
</dbReference>
<evidence type="ECO:0000256" key="2">
    <source>
        <dbReference type="ARBA" id="ARBA00004496"/>
    </source>
</evidence>
<keyword evidence="5" id="KW-0677">Repeat</keyword>
<dbReference type="GO" id="GO:0016504">
    <property type="term" value="F:peptidase activator activity"/>
    <property type="evidence" value="ECO:0007669"/>
    <property type="project" value="InterPro"/>
</dbReference>
<dbReference type="InterPro" id="IPR055455">
    <property type="entry name" value="HEAT_PSME4"/>
</dbReference>
<evidence type="ECO:0000256" key="1">
    <source>
        <dbReference type="ARBA" id="ARBA00004324"/>
    </source>
</evidence>
<evidence type="ECO:0000313" key="13">
    <source>
        <dbReference type="Proteomes" id="UP000801492"/>
    </source>
</evidence>
<keyword evidence="13" id="KW-1185">Reference proteome</keyword>
<evidence type="ECO:0000259" key="11">
    <source>
        <dbReference type="Pfam" id="PF23096"/>
    </source>
</evidence>
<keyword evidence="4" id="KW-0963">Cytoplasm</keyword>
<dbReference type="EMBL" id="VTPC01091159">
    <property type="protein sequence ID" value="KAF2879473.1"/>
    <property type="molecule type" value="Genomic_DNA"/>
</dbReference>
<dbReference type="Pfam" id="PF11919">
    <property type="entry name" value="PSME4_C"/>
    <property type="match status" value="1"/>
</dbReference>
<comment type="subcellular location">
    <subcellularLocation>
        <location evidence="2">Cytoplasm</location>
    </subcellularLocation>
    <subcellularLocation>
        <location evidence="1">Nucleus speckle</location>
    </subcellularLocation>
</comment>
<dbReference type="Pfam" id="PF16507">
    <property type="entry name" value="HEAT_PSME4_mid"/>
    <property type="match status" value="1"/>
</dbReference>
<dbReference type="GO" id="GO:0070628">
    <property type="term" value="F:proteasome binding"/>
    <property type="evidence" value="ECO:0007669"/>
    <property type="project" value="InterPro"/>
</dbReference>
<evidence type="ECO:0000256" key="5">
    <source>
        <dbReference type="ARBA" id="ARBA00022737"/>
    </source>
</evidence>
<evidence type="ECO:0000259" key="9">
    <source>
        <dbReference type="Pfam" id="PF11919"/>
    </source>
</evidence>
<evidence type="ECO:0000313" key="12">
    <source>
        <dbReference type="EMBL" id="KAF2879473.1"/>
    </source>
</evidence>
<protein>
    <recommendedName>
        <fullName evidence="14">Proteasome activator complex subunit 4</fullName>
    </recommendedName>
</protein>
<dbReference type="InterPro" id="IPR021843">
    <property type="entry name" value="PSME4_C"/>
</dbReference>
<name>A0A8K0C442_IGNLU</name>
<feature type="domain" description="Proteasome activator Blm10 middle HEAT repeats region" evidence="10">
    <location>
        <begin position="317"/>
        <end position="814"/>
    </location>
</feature>
<evidence type="ECO:0000256" key="4">
    <source>
        <dbReference type="ARBA" id="ARBA00022490"/>
    </source>
</evidence>
<evidence type="ECO:0000259" key="10">
    <source>
        <dbReference type="Pfam" id="PF16507"/>
    </source>
</evidence>